<dbReference type="GO" id="GO:0005524">
    <property type="term" value="F:ATP binding"/>
    <property type="evidence" value="ECO:0007669"/>
    <property type="project" value="UniProtKB-KW"/>
</dbReference>
<keyword evidence="6" id="KW-0067">ATP-binding</keyword>
<dbReference type="NCBIfam" id="TIGR01007">
    <property type="entry name" value="eps_fam"/>
    <property type="match status" value="1"/>
</dbReference>
<name>A0A840QT96_9BACI</name>
<feature type="domain" description="AAA" evidence="9">
    <location>
        <begin position="1"/>
        <end position="106"/>
    </location>
</feature>
<keyword evidence="3" id="KW-0808">Transferase</keyword>
<sequence>MAQQEQPTLLIDADLRKPTSHYTFERRNLQGLTTVLSEQTTFEEAIQQTDIAHLDLLTSGPIPPNPAELLGSRRMNALLEEAQTEYTHVIIDTPPVLAVTDAQVLANQCDGTILVAASGKTEKEEAEKAKELLDAANGNILGVVLNQREKRQGHYYYYYGGK</sequence>
<evidence type="ECO:0000256" key="6">
    <source>
        <dbReference type="ARBA" id="ARBA00022840"/>
    </source>
</evidence>
<gene>
    <name evidence="10" type="ORF">HNQ41_002787</name>
</gene>
<dbReference type="SUPFAM" id="SSF52540">
    <property type="entry name" value="P-loop containing nucleoside triphosphate hydrolases"/>
    <property type="match status" value="1"/>
</dbReference>
<evidence type="ECO:0000256" key="1">
    <source>
        <dbReference type="ARBA" id="ARBA00007316"/>
    </source>
</evidence>
<keyword evidence="5" id="KW-0418">Kinase</keyword>
<evidence type="ECO:0000256" key="8">
    <source>
        <dbReference type="ARBA" id="ARBA00051245"/>
    </source>
</evidence>
<evidence type="ECO:0000256" key="5">
    <source>
        <dbReference type="ARBA" id="ARBA00022777"/>
    </source>
</evidence>
<dbReference type="AlphaFoldDB" id="A0A840QT96"/>
<evidence type="ECO:0000259" key="9">
    <source>
        <dbReference type="Pfam" id="PF13614"/>
    </source>
</evidence>
<dbReference type="Gene3D" id="3.40.50.300">
    <property type="entry name" value="P-loop containing nucleotide triphosphate hydrolases"/>
    <property type="match status" value="1"/>
</dbReference>
<comment type="caution">
    <text evidence="10">The sequence shown here is derived from an EMBL/GenBank/DDBJ whole genome shotgun (WGS) entry which is preliminary data.</text>
</comment>
<dbReference type="EC" id="2.7.10.2" evidence="2"/>
<keyword evidence="7" id="KW-0829">Tyrosine-protein kinase</keyword>
<dbReference type="EMBL" id="JACHHB010000014">
    <property type="protein sequence ID" value="MBB5174570.1"/>
    <property type="molecule type" value="Genomic_DNA"/>
</dbReference>
<dbReference type="Pfam" id="PF13614">
    <property type="entry name" value="AAA_31"/>
    <property type="match status" value="1"/>
</dbReference>
<proteinExistence type="inferred from homology"/>
<organism evidence="10 11">
    <name type="scientific">Texcoconibacillus texcoconensis</name>
    <dbReference type="NCBI Taxonomy" id="1095777"/>
    <lineage>
        <taxon>Bacteria</taxon>
        <taxon>Bacillati</taxon>
        <taxon>Bacillota</taxon>
        <taxon>Bacilli</taxon>
        <taxon>Bacillales</taxon>
        <taxon>Bacillaceae</taxon>
        <taxon>Texcoconibacillus</taxon>
    </lineage>
</organism>
<dbReference type="InterPro" id="IPR050445">
    <property type="entry name" value="Bact_polysacc_biosynth/exp"/>
</dbReference>
<dbReference type="GO" id="GO:0004715">
    <property type="term" value="F:non-membrane spanning protein tyrosine kinase activity"/>
    <property type="evidence" value="ECO:0007669"/>
    <property type="project" value="UniProtKB-EC"/>
</dbReference>
<reference evidence="10 11" key="1">
    <citation type="submission" date="2020-08" db="EMBL/GenBank/DDBJ databases">
        <title>Genomic Encyclopedia of Type Strains, Phase IV (KMG-IV): sequencing the most valuable type-strain genomes for metagenomic binning, comparative biology and taxonomic classification.</title>
        <authorList>
            <person name="Goeker M."/>
        </authorList>
    </citation>
    <scope>NUCLEOTIDE SEQUENCE [LARGE SCALE GENOMIC DNA]</scope>
    <source>
        <strain evidence="10 11">DSM 24696</strain>
    </source>
</reference>
<comment type="similarity">
    <text evidence="1">Belongs to the CpsD/CapB family.</text>
</comment>
<dbReference type="InterPro" id="IPR005702">
    <property type="entry name" value="Wzc-like_C"/>
</dbReference>
<dbReference type="InterPro" id="IPR025669">
    <property type="entry name" value="AAA_dom"/>
</dbReference>
<dbReference type="CDD" id="cd05387">
    <property type="entry name" value="BY-kinase"/>
    <property type="match status" value="1"/>
</dbReference>
<comment type="catalytic activity">
    <reaction evidence="8">
        <text>L-tyrosyl-[protein] + ATP = O-phospho-L-tyrosyl-[protein] + ADP + H(+)</text>
        <dbReference type="Rhea" id="RHEA:10596"/>
        <dbReference type="Rhea" id="RHEA-COMP:10136"/>
        <dbReference type="Rhea" id="RHEA-COMP:20101"/>
        <dbReference type="ChEBI" id="CHEBI:15378"/>
        <dbReference type="ChEBI" id="CHEBI:30616"/>
        <dbReference type="ChEBI" id="CHEBI:46858"/>
        <dbReference type="ChEBI" id="CHEBI:61978"/>
        <dbReference type="ChEBI" id="CHEBI:456216"/>
        <dbReference type="EC" id="2.7.10.2"/>
    </reaction>
</comment>
<dbReference type="Proteomes" id="UP000551878">
    <property type="component" value="Unassembled WGS sequence"/>
</dbReference>
<evidence type="ECO:0000313" key="10">
    <source>
        <dbReference type="EMBL" id="MBB5174570.1"/>
    </source>
</evidence>
<dbReference type="InterPro" id="IPR027417">
    <property type="entry name" value="P-loop_NTPase"/>
</dbReference>
<dbReference type="PANTHER" id="PTHR32309:SF13">
    <property type="entry name" value="FERRIC ENTEROBACTIN TRANSPORT PROTEIN FEPE"/>
    <property type="match status" value="1"/>
</dbReference>
<evidence type="ECO:0000256" key="4">
    <source>
        <dbReference type="ARBA" id="ARBA00022741"/>
    </source>
</evidence>
<evidence type="ECO:0000256" key="2">
    <source>
        <dbReference type="ARBA" id="ARBA00011903"/>
    </source>
</evidence>
<evidence type="ECO:0000313" key="11">
    <source>
        <dbReference type="Proteomes" id="UP000551878"/>
    </source>
</evidence>
<keyword evidence="4" id="KW-0547">Nucleotide-binding</keyword>
<evidence type="ECO:0000256" key="3">
    <source>
        <dbReference type="ARBA" id="ARBA00022679"/>
    </source>
</evidence>
<dbReference type="PANTHER" id="PTHR32309">
    <property type="entry name" value="TYROSINE-PROTEIN KINASE"/>
    <property type="match status" value="1"/>
</dbReference>
<keyword evidence="11" id="KW-1185">Reference proteome</keyword>
<evidence type="ECO:0000256" key="7">
    <source>
        <dbReference type="ARBA" id="ARBA00023137"/>
    </source>
</evidence>
<dbReference type="GO" id="GO:0005886">
    <property type="term" value="C:plasma membrane"/>
    <property type="evidence" value="ECO:0007669"/>
    <property type="project" value="TreeGrafter"/>
</dbReference>
<accession>A0A840QT96</accession>
<protein>
    <recommendedName>
        <fullName evidence="2">non-specific protein-tyrosine kinase</fullName>
        <ecNumber evidence="2">2.7.10.2</ecNumber>
    </recommendedName>
</protein>